<reference evidence="12" key="1">
    <citation type="submission" date="2023-09" db="UniProtKB">
        <authorList>
            <consortium name="Ensembl"/>
        </authorList>
    </citation>
    <scope>IDENTIFICATION</scope>
</reference>
<keyword evidence="10" id="KW-0393">Immunoglobulin domain</keyword>
<evidence type="ECO:0000256" key="9">
    <source>
        <dbReference type="ARBA" id="ARBA00023180"/>
    </source>
</evidence>
<keyword evidence="6" id="KW-0472">Membrane</keyword>
<dbReference type="Ensembl" id="ENSPNYT00000028646.1">
    <property type="protein sequence ID" value="ENSPNYP00000027961.1"/>
    <property type="gene ID" value="ENSPNYG00000021052.1"/>
</dbReference>
<dbReference type="SMART" id="SM00409">
    <property type="entry name" value="IG"/>
    <property type="match status" value="1"/>
</dbReference>
<keyword evidence="4" id="KW-0732">Signal</keyword>
<dbReference type="PANTHER" id="PTHR25466">
    <property type="entry name" value="T-LYMPHOCYTE ACTIVATION ANTIGEN"/>
    <property type="match status" value="1"/>
</dbReference>
<dbReference type="GO" id="GO:0007166">
    <property type="term" value="P:cell surface receptor signaling pathway"/>
    <property type="evidence" value="ECO:0007669"/>
    <property type="project" value="TreeGrafter"/>
</dbReference>
<dbReference type="GeneTree" id="ENSGT01150000287194"/>
<evidence type="ECO:0000256" key="5">
    <source>
        <dbReference type="ARBA" id="ARBA00022989"/>
    </source>
</evidence>
<dbReference type="InterPro" id="IPR013106">
    <property type="entry name" value="Ig_V-set"/>
</dbReference>
<keyword evidence="5" id="KW-1133">Transmembrane helix</keyword>
<evidence type="ECO:0000256" key="3">
    <source>
        <dbReference type="ARBA" id="ARBA00022692"/>
    </source>
</evidence>
<dbReference type="SUPFAM" id="SSF48726">
    <property type="entry name" value="Immunoglobulin"/>
    <property type="match status" value="1"/>
</dbReference>
<evidence type="ECO:0000256" key="6">
    <source>
        <dbReference type="ARBA" id="ARBA00023136"/>
    </source>
</evidence>
<dbReference type="GO" id="GO:0042130">
    <property type="term" value="P:negative regulation of T cell proliferation"/>
    <property type="evidence" value="ECO:0007669"/>
    <property type="project" value="TreeGrafter"/>
</dbReference>
<dbReference type="Pfam" id="PF07686">
    <property type="entry name" value="V-set"/>
    <property type="match status" value="1"/>
</dbReference>
<evidence type="ECO:0000259" key="11">
    <source>
        <dbReference type="PROSITE" id="PS50835"/>
    </source>
</evidence>
<dbReference type="InterPro" id="IPR003599">
    <property type="entry name" value="Ig_sub"/>
</dbReference>
<evidence type="ECO:0000256" key="1">
    <source>
        <dbReference type="ARBA" id="ARBA00004251"/>
    </source>
</evidence>
<feature type="domain" description="Ig-like" evidence="11">
    <location>
        <begin position="35"/>
        <end position="118"/>
    </location>
</feature>
<dbReference type="InterPro" id="IPR036179">
    <property type="entry name" value="Ig-like_dom_sf"/>
</dbReference>
<keyword evidence="3" id="KW-0812">Transmembrane</keyword>
<dbReference type="GO" id="GO:0009897">
    <property type="term" value="C:external side of plasma membrane"/>
    <property type="evidence" value="ECO:0007669"/>
    <property type="project" value="TreeGrafter"/>
</dbReference>
<proteinExistence type="predicted"/>
<name>A0A3B4H3C2_9CICH</name>
<keyword evidence="2" id="KW-1003">Cell membrane</keyword>
<evidence type="ECO:0000256" key="4">
    <source>
        <dbReference type="ARBA" id="ARBA00022729"/>
    </source>
</evidence>
<evidence type="ECO:0000256" key="2">
    <source>
        <dbReference type="ARBA" id="ARBA00022475"/>
    </source>
</evidence>
<dbReference type="GO" id="GO:0031295">
    <property type="term" value="P:T cell costimulation"/>
    <property type="evidence" value="ECO:0007669"/>
    <property type="project" value="TreeGrafter"/>
</dbReference>
<sequence>TLMIWWMLADAKVNKQLTSLCSVLFSLSEHKILPAESGQKVTLTCRAPNNSKRVTWSRADLRDKYVLLYQDGHLNPDNQHPSFKSRLTLQDRQMKDGDVSLILKDANTADSGTYMCRVFMEETRSWKLLINNYLIVVPPGEAASCLLIDLYIMFNLGNKTPRGSENNVPSMCSLLAIELVGNRRLRKRRSTFTNM</sequence>
<evidence type="ECO:0000313" key="12">
    <source>
        <dbReference type="Ensembl" id="ENSPNYP00000027961.1"/>
    </source>
</evidence>
<evidence type="ECO:0000256" key="10">
    <source>
        <dbReference type="ARBA" id="ARBA00023319"/>
    </source>
</evidence>
<dbReference type="SMART" id="SM00406">
    <property type="entry name" value="IGv"/>
    <property type="match status" value="1"/>
</dbReference>
<dbReference type="Gene3D" id="2.60.40.10">
    <property type="entry name" value="Immunoglobulins"/>
    <property type="match status" value="1"/>
</dbReference>
<accession>A0A3B4H3C2</accession>
<dbReference type="InterPro" id="IPR051713">
    <property type="entry name" value="T-cell_Activation_Regulation"/>
</dbReference>
<dbReference type="AlphaFoldDB" id="A0A3B4H3C2"/>
<protein>
    <recommendedName>
        <fullName evidence="11">Ig-like domain-containing protein</fullName>
    </recommendedName>
</protein>
<comment type="subcellular location">
    <subcellularLocation>
        <location evidence="1">Cell membrane</location>
        <topology evidence="1">Single-pass type I membrane protein</topology>
    </subcellularLocation>
</comment>
<dbReference type="PANTHER" id="PTHR25466:SF9">
    <property type="entry name" value="FIBRONECTIN TYPE-III DOMAIN-CONTAINING PROTEIN"/>
    <property type="match status" value="1"/>
</dbReference>
<dbReference type="InterPro" id="IPR013783">
    <property type="entry name" value="Ig-like_fold"/>
</dbReference>
<keyword evidence="9" id="KW-0325">Glycoprotein</keyword>
<dbReference type="GO" id="GO:0071222">
    <property type="term" value="P:cellular response to lipopolysaccharide"/>
    <property type="evidence" value="ECO:0007669"/>
    <property type="project" value="TreeGrafter"/>
</dbReference>
<keyword evidence="7" id="KW-1015">Disulfide bond</keyword>
<dbReference type="GO" id="GO:0042102">
    <property type="term" value="P:positive regulation of T cell proliferation"/>
    <property type="evidence" value="ECO:0007669"/>
    <property type="project" value="TreeGrafter"/>
</dbReference>
<dbReference type="STRING" id="303518.ENSPNYP00000027961"/>
<dbReference type="InterPro" id="IPR007110">
    <property type="entry name" value="Ig-like_dom"/>
</dbReference>
<evidence type="ECO:0000256" key="7">
    <source>
        <dbReference type="ARBA" id="ARBA00023157"/>
    </source>
</evidence>
<organism evidence="12">
    <name type="scientific">Pundamilia nyererei</name>
    <dbReference type="NCBI Taxonomy" id="303518"/>
    <lineage>
        <taxon>Eukaryota</taxon>
        <taxon>Metazoa</taxon>
        <taxon>Chordata</taxon>
        <taxon>Craniata</taxon>
        <taxon>Vertebrata</taxon>
        <taxon>Euteleostomi</taxon>
        <taxon>Actinopterygii</taxon>
        <taxon>Neopterygii</taxon>
        <taxon>Teleostei</taxon>
        <taxon>Neoteleostei</taxon>
        <taxon>Acanthomorphata</taxon>
        <taxon>Ovalentaria</taxon>
        <taxon>Cichlomorphae</taxon>
        <taxon>Cichliformes</taxon>
        <taxon>Cichlidae</taxon>
        <taxon>African cichlids</taxon>
        <taxon>Pseudocrenilabrinae</taxon>
        <taxon>Haplochromini</taxon>
        <taxon>Pundamilia</taxon>
    </lineage>
</organism>
<evidence type="ECO:0000256" key="8">
    <source>
        <dbReference type="ARBA" id="ARBA00023170"/>
    </source>
</evidence>
<dbReference type="GO" id="GO:0006955">
    <property type="term" value="P:immune response"/>
    <property type="evidence" value="ECO:0007669"/>
    <property type="project" value="TreeGrafter"/>
</dbReference>
<keyword evidence="8" id="KW-0675">Receptor</keyword>
<dbReference type="PROSITE" id="PS50835">
    <property type="entry name" value="IG_LIKE"/>
    <property type="match status" value="1"/>
</dbReference>